<dbReference type="PANTHER" id="PTHR30146">
    <property type="entry name" value="LACI-RELATED TRANSCRIPTIONAL REPRESSOR"/>
    <property type="match status" value="1"/>
</dbReference>
<dbReference type="CDD" id="cd06291">
    <property type="entry name" value="PBP1_Qymf-like"/>
    <property type="match status" value="1"/>
</dbReference>
<dbReference type="InterPro" id="IPR000843">
    <property type="entry name" value="HTH_LacI"/>
</dbReference>
<dbReference type="SUPFAM" id="SSF53822">
    <property type="entry name" value="Periplasmic binding protein-like I"/>
    <property type="match status" value="1"/>
</dbReference>
<dbReference type="SMART" id="SM00354">
    <property type="entry name" value="HTH_LACI"/>
    <property type="match status" value="1"/>
</dbReference>
<feature type="domain" description="HTH lacI-type" evidence="5">
    <location>
        <begin position="6"/>
        <end position="60"/>
    </location>
</feature>
<gene>
    <name evidence="6" type="ORF">OCV55_06500</name>
</gene>
<sequence length="339" mass="38119">MAQKSISIKEIAKMANVSVATVSRVINNNGRFSKETKEKVEALIKEYGYTTNIAAKSLRTSKSKTIGLIVPNIDNAWFSQLALAIEKHFFDNNYSVFICNTSQDEKKEIAYFKSLDSKMVDGIICISGIEEIPTHFLSRDIPIVCIDRKPKDHSEAYYVESNHYSGGYQATEELINQGCKNIVILSRNKSLSVNRQRLKGYLDALKDHHLEPKEELQILVDANQANYEGARQAIDKLIKSGIPFDGIFATNDWRAYGALVALQENNIKVPEEVKLIGFDDIFIASTSHPSLSTIKQNTPALAKTACDLLLNLMNNENTEELQKRYILPIEVVRRESTAK</sequence>
<proteinExistence type="predicted"/>
<comment type="caution">
    <text evidence="6">The sequence shown here is derived from an EMBL/GenBank/DDBJ whole genome shotgun (WGS) entry which is preliminary data.</text>
</comment>
<evidence type="ECO:0000256" key="1">
    <source>
        <dbReference type="ARBA" id="ARBA00022491"/>
    </source>
</evidence>
<dbReference type="EMBL" id="JAOQJR010000005">
    <property type="protein sequence ID" value="MCU6738329.1"/>
    <property type="molecule type" value="Genomic_DNA"/>
</dbReference>
<evidence type="ECO:0000313" key="6">
    <source>
        <dbReference type="EMBL" id="MCU6738329.1"/>
    </source>
</evidence>
<dbReference type="Gene3D" id="1.10.260.40">
    <property type="entry name" value="lambda repressor-like DNA-binding domains"/>
    <property type="match status" value="1"/>
</dbReference>
<dbReference type="RefSeq" id="WP_147580149.1">
    <property type="nucleotide sequence ID" value="NZ_JAOQJR010000005.1"/>
</dbReference>
<dbReference type="PROSITE" id="PS50932">
    <property type="entry name" value="HTH_LACI_2"/>
    <property type="match status" value="1"/>
</dbReference>
<evidence type="ECO:0000256" key="2">
    <source>
        <dbReference type="ARBA" id="ARBA00023015"/>
    </source>
</evidence>
<dbReference type="Gene3D" id="3.40.50.2300">
    <property type="match status" value="2"/>
</dbReference>
<dbReference type="InterPro" id="IPR028082">
    <property type="entry name" value="Peripla_BP_I"/>
</dbReference>
<dbReference type="SUPFAM" id="SSF47413">
    <property type="entry name" value="lambda repressor-like DNA-binding domains"/>
    <property type="match status" value="1"/>
</dbReference>
<dbReference type="CDD" id="cd01392">
    <property type="entry name" value="HTH_LacI"/>
    <property type="match status" value="1"/>
</dbReference>
<keyword evidence="2" id="KW-0805">Transcription regulation</keyword>
<keyword evidence="1" id="KW-0678">Repressor</keyword>
<evidence type="ECO:0000313" key="7">
    <source>
        <dbReference type="Proteomes" id="UP001208364"/>
    </source>
</evidence>
<dbReference type="InterPro" id="IPR046335">
    <property type="entry name" value="LacI/GalR-like_sensor"/>
</dbReference>
<dbReference type="Pfam" id="PF00356">
    <property type="entry name" value="LacI"/>
    <property type="match status" value="1"/>
</dbReference>
<evidence type="ECO:0000256" key="3">
    <source>
        <dbReference type="ARBA" id="ARBA00023125"/>
    </source>
</evidence>
<evidence type="ECO:0000259" key="5">
    <source>
        <dbReference type="PROSITE" id="PS50932"/>
    </source>
</evidence>
<dbReference type="PRINTS" id="PR00036">
    <property type="entry name" value="HTHLACI"/>
</dbReference>
<reference evidence="6 7" key="1">
    <citation type="journal article" date="2021" name="ISME Commun">
        <title>Automated analysis of genomic sequences facilitates high-throughput and comprehensive description of bacteria.</title>
        <authorList>
            <person name="Hitch T.C.A."/>
        </authorList>
    </citation>
    <scope>NUCLEOTIDE SEQUENCE [LARGE SCALE GENOMIC DNA]</scope>
    <source>
        <strain evidence="6 7">H4_15</strain>
    </source>
</reference>
<name>A0ABT2SU14_9FIRM</name>
<evidence type="ECO:0000256" key="4">
    <source>
        <dbReference type="ARBA" id="ARBA00023163"/>
    </source>
</evidence>
<dbReference type="Proteomes" id="UP001208364">
    <property type="component" value="Unassembled WGS sequence"/>
</dbReference>
<keyword evidence="7" id="KW-1185">Reference proteome</keyword>
<organism evidence="6 7">
    <name type="scientific">[Clostridium] ammoniilyticum</name>
    <dbReference type="NCBI Taxonomy" id="2981784"/>
    <lineage>
        <taxon>Bacteria</taxon>
        <taxon>Bacillati</taxon>
        <taxon>Bacillota</taxon>
        <taxon>Erysipelotrichia</taxon>
        <taxon>Erysipelotrichales</taxon>
        <taxon>Coprobacillaceae</taxon>
        <taxon>Faecalibacillus</taxon>
    </lineage>
</organism>
<keyword evidence="3" id="KW-0238">DNA-binding</keyword>
<keyword evidence="4" id="KW-0804">Transcription</keyword>
<dbReference type="PANTHER" id="PTHR30146:SF95">
    <property type="entry name" value="RIBOSE OPERON REPRESSOR"/>
    <property type="match status" value="1"/>
</dbReference>
<protein>
    <submittedName>
        <fullName evidence="6">LacI family transcriptional regulator</fullName>
    </submittedName>
</protein>
<dbReference type="Pfam" id="PF13377">
    <property type="entry name" value="Peripla_BP_3"/>
    <property type="match status" value="1"/>
</dbReference>
<dbReference type="InterPro" id="IPR010982">
    <property type="entry name" value="Lambda_DNA-bd_dom_sf"/>
</dbReference>
<dbReference type="PROSITE" id="PS00356">
    <property type="entry name" value="HTH_LACI_1"/>
    <property type="match status" value="1"/>
</dbReference>
<accession>A0ABT2SU14</accession>